<dbReference type="RefSeq" id="WP_144190364.1">
    <property type="nucleotide sequence ID" value="NZ_VMHL01000006.1"/>
</dbReference>
<dbReference type="AlphaFoldDB" id="A0A556RGG7"/>
<dbReference type="Pfam" id="PF12236">
    <property type="entry name" value="Head-tail_con"/>
    <property type="match status" value="1"/>
</dbReference>
<keyword evidence="2" id="KW-1188">Viral release from host cell</keyword>
<keyword evidence="3" id="KW-0231">Viral genome packaging</keyword>
<evidence type="ECO:0000256" key="3">
    <source>
        <dbReference type="ARBA" id="ARBA00023219"/>
    </source>
</evidence>
<evidence type="ECO:0000313" key="6">
    <source>
        <dbReference type="Proteomes" id="UP000319138"/>
    </source>
</evidence>
<dbReference type="InterPro" id="IPR020991">
    <property type="entry name" value="Connector_podovirus"/>
</dbReference>
<gene>
    <name evidence="5" type="ORF">FPQ14_11610</name>
</gene>
<comment type="caution">
    <text evidence="5">The sequence shown here is derived from an EMBL/GenBank/DDBJ whole genome shotgun (WGS) entry which is preliminary data.</text>
</comment>
<keyword evidence="4" id="KW-0175">Coiled coil</keyword>
<accession>A0A556RGG7</accession>
<protein>
    <submittedName>
        <fullName evidence="5">Phage tail protein</fullName>
    </submittedName>
</protein>
<dbReference type="EMBL" id="VMHL01000006">
    <property type="protein sequence ID" value="TSJ87982.1"/>
    <property type="molecule type" value="Genomic_DNA"/>
</dbReference>
<proteinExistence type="predicted"/>
<comment type="subcellular location">
    <subcellularLocation>
        <location evidence="1">Virion</location>
    </subcellularLocation>
</comment>
<evidence type="ECO:0000256" key="4">
    <source>
        <dbReference type="SAM" id="Coils"/>
    </source>
</evidence>
<evidence type="ECO:0000256" key="2">
    <source>
        <dbReference type="ARBA" id="ARBA00022612"/>
    </source>
</evidence>
<feature type="coiled-coil region" evidence="4">
    <location>
        <begin position="490"/>
        <end position="525"/>
    </location>
</feature>
<dbReference type="Proteomes" id="UP000319138">
    <property type="component" value="Unassembled WGS sequence"/>
</dbReference>
<sequence>MTDNSIARKVIERADKMRSERASLESVWKECYEHTFPLRASGLSGNVFTADQARDKVADLLTTEGTRGARDIASIIVGGMTPANAKWFELIIDEAENEEAEALKKASDVIFEKIHASNYDSEAVESMLDNVIAGQSATYITDNEDGTGYSFEQWNLADVYVSSTRRDAVIDTVYHCYSMTAEQAITEFGDAVSDKIKTDAQKQPNTIYKFIHYIAPRTDYIPGSPFNDALPFLSYHIDVDSKAIIRNSGYHEFPVCFPRWQKQKGSAYGVGLVYDALPAIKELNELKRLEKLGLGIAAAGMYVAQDDGVINPSVITIGPAEIITVASTSESIKPLGSASNFNVTFSQEDRLQNEIRAVMMADQLPPVDSGVRTATEFHVRLQYLRQLLGPVFGRLNSEWLQVLVLRCFGIAFRNGWIELPQTLSNRAYTVKYLSPLAQAQRESEIVSIERFISQIGGVAQISPSVIDNVDIDEVAKQLAEKQNVISILRKPQEVKKLREERAEAAEAQRQQAMQEQLNMVQATEQAKVQANES</sequence>
<name>A0A556RGG7_9GAMM</name>
<evidence type="ECO:0000256" key="1">
    <source>
        <dbReference type="ARBA" id="ARBA00004328"/>
    </source>
</evidence>
<organism evidence="5 6">
    <name type="scientific">Gilliamella apicola</name>
    <dbReference type="NCBI Taxonomy" id="1196095"/>
    <lineage>
        <taxon>Bacteria</taxon>
        <taxon>Pseudomonadati</taxon>
        <taxon>Pseudomonadota</taxon>
        <taxon>Gammaproteobacteria</taxon>
        <taxon>Orbales</taxon>
        <taxon>Orbaceae</taxon>
        <taxon>Gilliamella</taxon>
    </lineage>
</organism>
<evidence type="ECO:0000313" key="5">
    <source>
        <dbReference type="EMBL" id="TSJ87982.1"/>
    </source>
</evidence>
<reference evidence="5 6" key="1">
    <citation type="submission" date="2019-07" db="EMBL/GenBank/DDBJ databases">
        <title>Gilliamella genomes.</title>
        <authorList>
            <person name="Zheng H."/>
        </authorList>
    </citation>
    <scope>NUCLEOTIDE SEQUENCE [LARGE SCALE GENOMIC DNA]</scope>
    <source>
        <strain evidence="5 6">W8131</strain>
    </source>
</reference>